<dbReference type="OrthoDB" id="434160at2759"/>
<protein>
    <submittedName>
        <fullName evidence="4">Heat shock protein 70</fullName>
    </submittedName>
</protein>
<dbReference type="SUPFAM" id="SSF53067">
    <property type="entry name" value="Actin-like ATPase domain"/>
    <property type="match status" value="1"/>
</dbReference>
<dbReference type="FunFam" id="3.30.30.30:FF:000002">
    <property type="entry name" value="Heat shock 70 kDa protein 4"/>
    <property type="match status" value="1"/>
</dbReference>
<dbReference type="PRINTS" id="PR00301">
    <property type="entry name" value="HEATSHOCK70"/>
</dbReference>
<dbReference type="PANTHER" id="PTHR45639">
    <property type="entry name" value="HSC70CB, ISOFORM G-RELATED"/>
    <property type="match status" value="1"/>
</dbReference>
<dbReference type="AlphaFoldDB" id="A0A6A6X788"/>
<evidence type="ECO:0000313" key="4">
    <source>
        <dbReference type="EMBL" id="KAF2791973.1"/>
    </source>
</evidence>
<dbReference type="Gene3D" id="3.30.420.40">
    <property type="match status" value="1"/>
</dbReference>
<keyword evidence="4" id="KW-0346">Stress response</keyword>
<organism evidence="4 5">
    <name type="scientific">Melanomma pulvis-pyrius CBS 109.77</name>
    <dbReference type="NCBI Taxonomy" id="1314802"/>
    <lineage>
        <taxon>Eukaryota</taxon>
        <taxon>Fungi</taxon>
        <taxon>Dikarya</taxon>
        <taxon>Ascomycota</taxon>
        <taxon>Pezizomycotina</taxon>
        <taxon>Dothideomycetes</taxon>
        <taxon>Pleosporomycetidae</taxon>
        <taxon>Pleosporales</taxon>
        <taxon>Melanommataceae</taxon>
        <taxon>Melanomma</taxon>
    </lineage>
</organism>
<proteinExistence type="inferred from homology"/>
<sequence>MSVMGVDLGTLNSVIAVARNRGVDVITNEVSNRATPSLVGFGPKSRYIGEAAKNQEISNLKNTVSSFVRLAGRSLSDPDVQVEQDYVSAPLVDIGGQVGAEVTYLLSLTA</sequence>
<dbReference type="Pfam" id="PF00012">
    <property type="entry name" value="HSP70"/>
    <property type="match status" value="1"/>
</dbReference>
<dbReference type="GO" id="GO:0005829">
    <property type="term" value="C:cytosol"/>
    <property type="evidence" value="ECO:0007669"/>
    <property type="project" value="TreeGrafter"/>
</dbReference>
<dbReference type="FunFam" id="3.30.420.40:FF:000171">
    <property type="entry name" value="Heat shock 70 kDa protein 4"/>
    <property type="match status" value="1"/>
</dbReference>
<dbReference type="GO" id="GO:0005634">
    <property type="term" value="C:nucleus"/>
    <property type="evidence" value="ECO:0007669"/>
    <property type="project" value="TreeGrafter"/>
</dbReference>
<keyword evidence="3" id="KW-0067">ATP-binding</keyword>
<evidence type="ECO:0000256" key="2">
    <source>
        <dbReference type="ARBA" id="ARBA00022741"/>
    </source>
</evidence>
<comment type="similarity">
    <text evidence="1">Belongs to the heat shock protein 70 family.</text>
</comment>
<dbReference type="InterPro" id="IPR013126">
    <property type="entry name" value="Hsp_70_fam"/>
</dbReference>
<dbReference type="GO" id="GO:0140662">
    <property type="term" value="F:ATP-dependent protein folding chaperone"/>
    <property type="evidence" value="ECO:0007669"/>
    <property type="project" value="InterPro"/>
</dbReference>
<dbReference type="GO" id="GO:0005524">
    <property type="term" value="F:ATP binding"/>
    <property type="evidence" value="ECO:0007669"/>
    <property type="project" value="UniProtKB-KW"/>
</dbReference>
<name>A0A6A6X788_9PLEO</name>
<evidence type="ECO:0000256" key="3">
    <source>
        <dbReference type="ARBA" id="ARBA00022840"/>
    </source>
</evidence>
<keyword evidence="2" id="KW-0547">Nucleotide-binding</keyword>
<dbReference type="InterPro" id="IPR043129">
    <property type="entry name" value="ATPase_NBD"/>
</dbReference>
<evidence type="ECO:0000313" key="5">
    <source>
        <dbReference type="Proteomes" id="UP000799757"/>
    </source>
</evidence>
<accession>A0A6A6X788</accession>
<gene>
    <name evidence="4" type="ORF">K505DRAFT_418759</name>
</gene>
<evidence type="ECO:0000256" key="1">
    <source>
        <dbReference type="ARBA" id="ARBA00007381"/>
    </source>
</evidence>
<keyword evidence="5" id="KW-1185">Reference proteome</keyword>
<dbReference type="EMBL" id="MU001992">
    <property type="protein sequence ID" value="KAF2791973.1"/>
    <property type="molecule type" value="Genomic_DNA"/>
</dbReference>
<dbReference type="Proteomes" id="UP000799757">
    <property type="component" value="Unassembled WGS sequence"/>
</dbReference>
<reference evidence="4" key="1">
    <citation type="journal article" date="2020" name="Stud. Mycol.">
        <title>101 Dothideomycetes genomes: a test case for predicting lifestyles and emergence of pathogens.</title>
        <authorList>
            <person name="Haridas S."/>
            <person name="Albert R."/>
            <person name="Binder M."/>
            <person name="Bloem J."/>
            <person name="Labutti K."/>
            <person name="Salamov A."/>
            <person name="Andreopoulos B."/>
            <person name="Baker S."/>
            <person name="Barry K."/>
            <person name="Bills G."/>
            <person name="Bluhm B."/>
            <person name="Cannon C."/>
            <person name="Castanera R."/>
            <person name="Culley D."/>
            <person name="Daum C."/>
            <person name="Ezra D."/>
            <person name="Gonzalez J."/>
            <person name="Henrissat B."/>
            <person name="Kuo A."/>
            <person name="Liang C."/>
            <person name="Lipzen A."/>
            <person name="Lutzoni F."/>
            <person name="Magnuson J."/>
            <person name="Mondo S."/>
            <person name="Nolan M."/>
            <person name="Ohm R."/>
            <person name="Pangilinan J."/>
            <person name="Park H.-J."/>
            <person name="Ramirez L."/>
            <person name="Alfaro M."/>
            <person name="Sun H."/>
            <person name="Tritt A."/>
            <person name="Yoshinaga Y."/>
            <person name="Zwiers L.-H."/>
            <person name="Turgeon B."/>
            <person name="Goodwin S."/>
            <person name="Spatafora J."/>
            <person name="Crous P."/>
            <person name="Grigoriev I."/>
        </authorList>
    </citation>
    <scope>NUCLEOTIDE SEQUENCE</scope>
    <source>
        <strain evidence="4">CBS 109.77</strain>
    </source>
</reference>
<dbReference type="PANTHER" id="PTHR45639:SF4">
    <property type="entry name" value="HSC70CB, ISOFORM G"/>
    <property type="match status" value="1"/>
</dbReference>